<evidence type="ECO:0008006" key="4">
    <source>
        <dbReference type="Google" id="ProtNLM"/>
    </source>
</evidence>
<dbReference type="RefSeq" id="WP_171739996.1">
    <property type="nucleotide sequence ID" value="NZ_CP053435.1"/>
</dbReference>
<dbReference type="Proteomes" id="UP000502756">
    <property type="component" value="Chromosome"/>
</dbReference>
<organism evidence="2 3">
    <name type="scientific">Spirosoma taeanense</name>
    <dbReference type="NCBI Taxonomy" id="2735870"/>
    <lineage>
        <taxon>Bacteria</taxon>
        <taxon>Pseudomonadati</taxon>
        <taxon>Bacteroidota</taxon>
        <taxon>Cytophagia</taxon>
        <taxon>Cytophagales</taxon>
        <taxon>Cytophagaceae</taxon>
        <taxon>Spirosoma</taxon>
    </lineage>
</organism>
<keyword evidence="1" id="KW-0732">Signal</keyword>
<feature type="chain" id="PRO_5027051087" description="YD repeat-containing protein" evidence="1">
    <location>
        <begin position="18"/>
        <end position="303"/>
    </location>
</feature>
<dbReference type="KEGG" id="stae:HNV11_12575"/>
<sequence length="303" mass="33663">MSIRHLLIGLLLAGSLAACFDHRDLTVTPGSSASRLRVKSITMELPNNLAKVSQFRYDAQNRLSSILTYQTPDSSISEIEYSNYQYDAQNRLTRLHHEAVLYPRGSQPNRVEQYDYLYNTAGQVSQLTHSPGEPGYVLGFNYNSAGQLTSSGRFYSTGGLQVQGLDVFTFSGKNLTADSNRTTIIAKGGPAIPSSGTTRFTYDDKVNPFYGVYVIPAPYPNGFVNPRFSPSAIYTYFGGIDNALNLSQNNVLTSVPNGGGRTFTYQYQYNAQNLPTMRIRTTTYSPPNSTVEVETLRFEYESY</sequence>
<accession>A0A6M5YAA1</accession>
<dbReference type="EMBL" id="CP053435">
    <property type="protein sequence ID" value="QJW90151.1"/>
    <property type="molecule type" value="Genomic_DNA"/>
</dbReference>
<evidence type="ECO:0000313" key="3">
    <source>
        <dbReference type="Proteomes" id="UP000502756"/>
    </source>
</evidence>
<feature type="signal peptide" evidence="1">
    <location>
        <begin position="1"/>
        <end position="17"/>
    </location>
</feature>
<dbReference type="AlphaFoldDB" id="A0A6M5YAA1"/>
<evidence type="ECO:0000256" key="1">
    <source>
        <dbReference type="SAM" id="SignalP"/>
    </source>
</evidence>
<dbReference type="Gene3D" id="2.180.10.10">
    <property type="entry name" value="RHS repeat-associated core"/>
    <property type="match status" value="1"/>
</dbReference>
<protein>
    <recommendedName>
        <fullName evidence="4">YD repeat-containing protein</fullName>
    </recommendedName>
</protein>
<evidence type="ECO:0000313" key="2">
    <source>
        <dbReference type="EMBL" id="QJW90151.1"/>
    </source>
</evidence>
<keyword evidence="3" id="KW-1185">Reference proteome</keyword>
<dbReference type="PROSITE" id="PS51257">
    <property type="entry name" value="PROKAR_LIPOPROTEIN"/>
    <property type="match status" value="1"/>
</dbReference>
<reference evidence="2 3" key="1">
    <citation type="submission" date="2020-05" db="EMBL/GenBank/DDBJ databases">
        <title>Genome sequencing of Spirosoma sp. TS118.</title>
        <authorList>
            <person name="Lee J.-H."/>
            <person name="Jeong S."/>
            <person name="Zhao L."/>
            <person name="Jung J.-H."/>
            <person name="Kim M.-K."/>
            <person name="Lim S."/>
        </authorList>
    </citation>
    <scope>NUCLEOTIDE SEQUENCE [LARGE SCALE GENOMIC DNA]</scope>
    <source>
        <strain evidence="2 3">TS118</strain>
    </source>
</reference>
<proteinExistence type="predicted"/>
<name>A0A6M5YAA1_9BACT</name>
<gene>
    <name evidence="2" type="ORF">HNV11_12575</name>
</gene>